<evidence type="ECO:0000259" key="2">
    <source>
        <dbReference type="PROSITE" id="PS50076"/>
    </source>
</evidence>
<dbReference type="InterPro" id="IPR018253">
    <property type="entry name" value="DnaJ_domain_CS"/>
</dbReference>
<gene>
    <name evidence="3" type="ORF">BJ554DRAFT_447</name>
</gene>
<dbReference type="EMBL" id="JAEFCI010007241">
    <property type="protein sequence ID" value="KAG5459181.1"/>
    <property type="molecule type" value="Genomic_DNA"/>
</dbReference>
<dbReference type="PANTHER" id="PTHR44360:SF1">
    <property type="entry name" value="DNAJ HOMOLOG SUBFAMILY B MEMBER 9"/>
    <property type="match status" value="1"/>
</dbReference>
<keyword evidence="1" id="KW-0143">Chaperone</keyword>
<protein>
    <submittedName>
        <fullName evidence="3">DnaJ domain-containing protein</fullName>
    </submittedName>
</protein>
<dbReference type="GO" id="GO:0005783">
    <property type="term" value="C:endoplasmic reticulum"/>
    <property type="evidence" value="ECO:0007669"/>
    <property type="project" value="TreeGrafter"/>
</dbReference>
<dbReference type="AlphaFoldDB" id="A0A8H7ZTQ6"/>
<dbReference type="SMART" id="SM00271">
    <property type="entry name" value="DnaJ"/>
    <property type="match status" value="1"/>
</dbReference>
<evidence type="ECO:0000313" key="3">
    <source>
        <dbReference type="EMBL" id="KAG5459181.1"/>
    </source>
</evidence>
<accession>A0A8H7ZTQ6</accession>
<dbReference type="GO" id="GO:0051787">
    <property type="term" value="F:misfolded protein binding"/>
    <property type="evidence" value="ECO:0007669"/>
    <property type="project" value="TreeGrafter"/>
</dbReference>
<reference evidence="3 4" key="1">
    <citation type="journal article" name="Sci. Rep.">
        <title>Genome-scale phylogenetic analyses confirm Olpidium as the closest living zoosporic fungus to the non-flagellated, terrestrial fungi.</title>
        <authorList>
            <person name="Chang Y."/>
            <person name="Rochon D."/>
            <person name="Sekimoto S."/>
            <person name="Wang Y."/>
            <person name="Chovatia M."/>
            <person name="Sandor L."/>
            <person name="Salamov A."/>
            <person name="Grigoriev I.V."/>
            <person name="Stajich J.E."/>
            <person name="Spatafora J.W."/>
        </authorList>
    </citation>
    <scope>NUCLEOTIDE SEQUENCE [LARGE SCALE GENOMIC DNA]</scope>
    <source>
        <strain evidence="3">S191</strain>
    </source>
</reference>
<sequence length="70" mass="7955">MAAAMDRMGTSTTALYERLGIPPAATDDEIRRAYRYHPDKNRSADPEVFQAINHAYDILGDPKKRAVYDR</sequence>
<dbReference type="GO" id="GO:0036503">
    <property type="term" value="P:ERAD pathway"/>
    <property type="evidence" value="ECO:0007669"/>
    <property type="project" value="TreeGrafter"/>
</dbReference>
<comment type="caution">
    <text evidence="3">The sequence shown here is derived from an EMBL/GenBank/DDBJ whole genome shotgun (WGS) entry which is preliminary data.</text>
</comment>
<dbReference type="SUPFAM" id="SSF46565">
    <property type="entry name" value="Chaperone J-domain"/>
    <property type="match status" value="1"/>
</dbReference>
<dbReference type="Proteomes" id="UP000673691">
    <property type="component" value="Unassembled WGS sequence"/>
</dbReference>
<proteinExistence type="predicted"/>
<organism evidence="3 4">
    <name type="scientific">Olpidium bornovanus</name>
    <dbReference type="NCBI Taxonomy" id="278681"/>
    <lineage>
        <taxon>Eukaryota</taxon>
        <taxon>Fungi</taxon>
        <taxon>Fungi incertae sedis</taxon>
        <taxon>Olpidiomycota</taxon>
        <taxon>Olpidiomycotina</taxon>
        <taxon>Olpidiomycetes</taxon>
        <taxon>Olpidiales</taxon>
        <taxon>Olpidiaceae</taxon>
        <taxon>Olpidium</taxon>
    </lineage>
</organism>
<name>A0A8H7ZTQ6_9FUNG</name>
<evidence type="ECO:0000313" key="4">
    <source>
        <dbReference type="Proteomes" id="UP000673691"/>
    </source>
</evidence>
<dbReference type="InterPro" id="IPR001623">
    <property type="entry name" value="DnaJ_domain"/>
</dbReference>
<dbReference type="PRINTS" id="PR00625">
    <property type="entry name" value="JDOMAIN"/>
</dbReference>
<dbReference type="PROSITE" id="PS00636">
    <property type="entry name" value="DNAJ_1"/>
    <property type="match status" value="1"/>
</dbReference>
<dbReference type="PROSITE" id="PS50076">
    <property type="entry name" value="DNAJ_2"/>
    <property type="match status" value="1"/>
</dbReference>
<feature type="domain" description="J" evidence="2">
    <location>
        <begin position="14"/>
        <end position="70"/>
    </location>
</feature>
<evidence type="ECO:0000256" key="1">
    <source>
        <dbReference type="ARBA" id="ARBA00023186"/>
    </source>
</evidence>
<keyword evidence="4" id="KW-1185">Reference proteome</keyword>
<dbReference type="Gene3D" id="1.10.287.110">
    <property type="entry name" value="DnaJ domain"/>
    <property type="match status" value="1"/>
</dbReference>
<dbReference type="InterPro" id="IPR051948">
    <property type="entry name" value="Hsp70_co-chaperone_J-domain"/>
</dbReference>
<dbReference type="InterPro" id="IPR036869">
    <property type="entry name" value="J_dom_sf"/>
</dbReference>
<dbReference type="Pfam" id="PF00226">
    <property type="entry name" value="DnaJ"/>
    <property type="match status" value="1"/>
</dbReference>
<dbReference type="PANTHER" id="PTHR44360">
    <property type="entry name" value="DNAJ HOMOLOG SUBFAMILY B MEMBER 9"/>
    <property type="match status" value="1"/>
</dbReference>
<dbReference type="CDD" id="cd06257">
    <property type="entry name" value="DnaJ"/>
    <property type="match status" value="1"/>
</dbReference>
<dbReference type="GO" id="GO:0051087">
    <property type="term" value="F:protein-folding chaperone binding"/>
    <property type="evidence" value="ECO:0007669"/>
    <property type="project" value="TreeGrafter"/>
</dbReference>
<dbReference type="OrthoDB" id="10250354at2759"/>